<dbReference type="SUPFAM" id="SSF53383">
    <property type="entry name" value="PLP-dependent transferases"/>
    <property type="match status" value="1"/>
</dbReference>
<protein>
    <submittedName>
        <fullName evidence="1">Aspartate/methionine/tyrosine aminotransferase</fullName>
    </submittedName>
</protein>
<dbReference type="InterPro" id="IPR015422">
    <property type="entry name" value="PyrdxlP-dep_Trfase_small"/>
</dbReference>
<dbReference type="Proteomes" id="UP001139648">
    <property type="component" value="Unassembled WGS sequence"/>
</dbReference>
<dbReference type="Gene3D" id="3.90.1150.10">
    <property type="entry name" value="Aspartate Aminotransferase, domain 1"/>
    <property type="match status" value="1"/>
</dbReference>
<name>A0A9X2JZC9_9ACTN</name>
<dbReference type="GO" id="GO:0008483">
    <property type="term" value="F:transaminase activity"/>
    <property type="evidence" value="ECO:0007669"/>
    <property type="project" value="UniProtKB-KW"/>
</dbReference>
<evidence type="ECO:0000313" key="1">
    <source>
        <dbReference type="EMBL" id="MCP2353605.1"/>
    </source>
</evidence>
<comment type="caution">
    <text evidence="1">The sequence shown here is derived from an EMBL/GenBank/DDBJ whole genome shotgun (WGS) entry which is preliminary data.</text>
</comment>
<proteinExistence type="predicted"/>
<evidence type="ECO:0000313" key="2">
    <source>
        <dbReference type="Proteomes" id="UP001139648"/>
    </source>
</evidence>
<dbReference type="InterPro" id="IPR015424">
    <property type="entry name" value="PyrdxlP-dep_Trfase"/>
</dbReference>
<sequence>MLLDGGVAVRSGSEYGPSGEGLIRLSFVADLGTLAAGLDRIETIVLRLRETR</sequence>
<organism evidence="1 2">
    <name type="scientific">Nonomuraea thailandensis</name>
    <dbReference type="NCBI Taxonomy" id="1188745"/>
    <lineage>
        <taxon>Bacteria</taxon>
        <taxon>Bacillati</taxon>
        <taxon>Actinomycetota</taxon>
        <taxon>Actinomycetes</taxon>
        <taxon>Streptosporangiales</taxon>
        <taxon>Streptosporangiaceae</taxon>
        <taxon>Nonomuraea</taxon>
    </lineage>
</organism>
<gene>
    <name evidence="1" type="ORF">HD597_000625</name>
</gene>
<dbReference type="RefSeq" id="WP_253740144.1">
    <property type="nucleotide sequence ID" value="NZ_BAABKA010000013.1"/>
</dbReference>
<dbReference type="EMBL" id="JAMZEB010000001">
    <property type="protein sequence ID" value="MCP2353605.1"/>
    <property type="molecule type" value="Genomic_DNA"/>
</dbReference>
<keyword evidence="1" id="KW-0032">Aminotransferase</keyword>
<keyword evidence="2" id="KW-1185">Reference proteome</keyword>
<accession>A0A9X2JZC9</accession>
<keyword evidence="1" id="KW-0808">Transferase</keyword>
<dbReference type="AlphaFoldDB" id="A0A9X2JZC9"/>
<reference evidence="1" key="1">
    <citation type="submission" date="2022-06" db="EMBL/GenBank/DDBJ databases">
        <title>Sequencing the genomes of 1000 actinobacteria strains.</title>
        <authorList>
            <person name="Klenk H.-P."/>
        </authorList>
    </citation>
    <scope>NUCLEOTIDE SEQUENCE</scope>
    <source>
        <strain evidence="1">DSM 46694</strain>
    </source>
</reference>